<protein>
    <recommendedName>
        <fullName evidence="1">ribose-phosphate diphosphokinase</fullName>
        <ecNumber evidence="1">2.7.6.1</ecNumber>
    </recommendedName>
</protein>
<organism evidence="13 14">
    <name type="scientific">Oxyplasma meridianum</name>
    <dbReference type="NCBI Taxonomy" id="3073602"/>
    <lineage>
        <taxon>Archaea</taxon>
        <taxon>Methanobacteriati</taxon>
        <taxon>Thermoplasmatota</taxon>
        <taxon>Thermoplasmata</taxon>
        <taxon>Thermoplasmatales</taxon>
        <taxon>Thermoplasmataceae</taxon>
        <taxon>Oxyplasma</taxon>
    </lineage>
</organism>
<feature type="domain" description="Ribose-phosphate pyrophosphokinase N-terminal" evidence="12">
    <location>
        <begin position="1"/>
        <end position="112"/>
    </location>
</feature>
<dbReference type="GO" id="GO:0004749">
    <property type="term" value="F:ribose phosphate diphosphokinase activity"/>
    <property type="evidence" value="ECO:0007669"/>
    <property type="project" value="UniProtKB-EC"/>
</dbReference>
<feature type="domain" description="Phosphoribosyltransferase" evidence="11">
    <location>
        <begin position="150"/>
        <end position="254"/>
    </location>
</feature>
<dbReference type="FunFam" id="3.40.50.2020:FF:000014">
    <property type="entry name" value="Ribose-phosphate pyrophosphokinase 1"/>
    <property type="match status" value="1"/>
</dbReference>
<gene>
    <name evidence="13" type="ORF">OXIME_001613</name>
</gene>
<dbReference type="NCBIfam" id="TIGR01251">
    <property type="entry name" value="ribP_PPkin"/>
    <property type="match status" value="1"/>
</dbReference>
<keyword evidence="8" id="KW-0067">ATP-binding</keyword>
<dbReference type="InterPro" id="IPR029099">
    <property type="entry name" value="Pribosyltran_N"/>
</dbReference>
<accession>A0AAX4NI37</accession>
<evidence type="ECO:0000256" key="7">
    <source>
        <dbReference type="ARBA" id="ARBA00022777"/>
    </source>
</evidence>
<dbReference type="GO" id="GO:0002189">
    <property type="term" value="C:ribose phosphate diphosphokinase complex"/>
    <property type="evidence" value="ECO:0007669"/>
    <property type="project" value="TreeGrafter"/>
</dbReference>
<dbReference type="NCBIfam" id="NF002095">
    <property type="entry name" value="PRK00934.1"/>
    <property type="match status" value="1"/>
</dbReference>
<dbReference type="InterPro" id="IPR005946">
    <property type="entry name" value="Rib-P_diPkinase"/>
</dbReference>
<dbReference type="GO" id="GO:0005524">
    <property type="term" value="F:ATP binding"/>
    <property type="evidence" value="ECO:0007669"/>
    <property type="project" value="UniProtKB-KW"/>
</dbReference>
<comment type="catalytic activity">
    <reaction evidence="9">
        <text>D-ribose 5-phosphate + ATP = 5-phospho-alpha-D-ribose 1-diphosphate + AMP + H(+)</text>
        <dbReference type="Rhea" id="RHEA:15609"/>
        <dbReference type="ChEBI" id="CHEBI:15378"/>
        <dbReference type="ChEBI" id="CHEBI:30616"/>
        <dbReference type="ChEBI" id="CHEBI:58017"/>
        <dbReference type="ChEBI" id="CHEBI:78346"/>
        <dbReference type="ChEBI" id="CHEBI:456215"/>
        <dbReference type="EC" id="2.7.6.1"/>
    </reaction>
</comment>
<sequence>MKIISSSSSRELSLRLSEELKCEILDIEKKRFPDGEMYIRIIGDIKGEDIVAVGNTREDAEIIEFLLMMNAAKENGAGKVIAVIPYFGYARQHMIYKSGEPVSSKVMVSSIENFCDSIIVVEIHDLETAKFSRKGVLNVRIVKPFVEYYKNKKIDYIVSPDDGGLERAKELADLLKTKYFNIDKKRLDSRNVTMTVPDIDVKGKNILLLDDMISTGGTIIKATDLLKKNGADKVYVSAVHGIFANGSYMEISSIAQDVIITDTIFGKWSKISVAGEVAEAVRGVTNGA</sequence>
<evidence type="ECO:0000313" key="13">
    <source>
        <dbReference type="EMBL" id="WYY01018.1"/>
    </source>
</evidence>
<keyword evidence="6" id="KW-0547">Nucleotide-binding</keyword>
<dbReference type="SMART" id="SM01400">
    <property type="entry name" value="Pribosyltran_N"/>
    <property type="match status" value="1"/>
</dbReference>
<evidence type="ECO:0000313" key="14">
    <source>
        <dbReference type="Proteomes" id="UP001451606"/>
    </source>
</evidence>
<keyword evidence="7" id="KW-0418">Kinase</keyword>
<dbReference type="GeneID" id="95968351"/>
<dbReference type="InterPro" id="IPR029057">
    <property type="entry name" value="PRTase-like"/>
</dbReference>
<dbReference type="CDD" id="cd06223">
    <property type="entry name" value="PRTases_typeI"/>
    <property type="match status" value="1"/>
</dbReference>
<dbReference type="GO" id="GO:0006164">
    <property type="term" value="P:purine nucleotide biosynthetic process"/>
    <property type="evidence" value="ECO:0007669"/>
    <property type="project" value="TreeGrafter"/>
</dbReference>
<evidence type="ECO:0000256" key="8">
    <source>
        <dbReference type="ARBA" id="ARBA00022840"/>
    </source>
</evidence>
<comment type="similarity">
    <text evidence="10">Belongs to the ribose-phosphate pyrophosphokinase family.</text>
</comment>
<keyword evidence="2" id="KW-0963">Cytoplasm</keyword>
<dbReference type="GO" id="GO:0005737">
    <property type="term" value="C:cytoplasm"/>
    <property type="evidence" value="ECO:0007669"/>
    <property type="project" value="TreeGrafter"/>
</dbReference>
<proteinExistence type="inferred from homology"/>
<keyword evidence="3 13" id="KW-0808">Transferase</keyword>
<dbReference type="RefSeq" id="WP_393971340.1">
    <property type="nucleotide sequence ID" value="NZ_CP133772.1"/>
</dbReference>
<reference evidence="13 14" key="1">
    <citation type="submission" date="2023-09" db="EMBL/GenBank/DDBJ databases">
        <authorList>
            <person name="Golyshina O.V."/>
            <person name="Lunev E.A."/>
            <person name="Bargiela R."/>
            <person name="Gaines M.C."/>
            <person name="Daum B."/>
            <person name="Bale N.J."/>
            <person name="Koenen M."/>
            <person name="Sinninghe Damst J.S."/>
            <person name="Yakimov M."/>
            <person name="Golyshin P.N."/>
        </authorList>
    </citation>
    <scope>NUCLEOTIDE SEQUENCE [LARGE SCALE GENOMIC DNA]</scope>
    <source>
        <strain evidence="13 14">M1</strain>
    </source>
</reference>
<dbReference type="Proteomes" id="UP001451606">
    <property type="component" value="Chromosome"/>
</dbReference>
<dbReference type="PANTHER" id="PTHR10210">
    <property type="entry name" value="RIBOSE-PHOSPHATE DIPHOSPHOKINASE FAMILY MEMBER"/>
    <property type="match status" value="1"/>
</dbReference>
<dbReference type="GO" id="GO:0000287">
    <property type="term" value="F:magnesium ion binding"/>
    <property type="evidence" value="ECO:0007669"/>
    <property type="project" value="InterPro"/>
</dbReference>
<dbReference type="Pfam" id="PF00156">
    <property type="entry name" value="Pribosyltran"/>
    <property type="match status" value="1"/>
</dbReference>
<keyword evidence="5 10" id="KW-0545">Nucleotide biosynthesis</keyword>
<evidence type="ECO:0000256" key="3">
    <source>
        <dbReference type="ARBA" id="ARBA00022679"/>
    </source>
</evidence>
<dbReference type="InterPro" id="IPR000836">
    <property type="entry name" value="PRTase_dom"/>
</dbReference>
<dbReference type="EMBL" id="CP133772">
    <property type="protein sequence ID" value="WYY01018.1"/>
    <property type="molecule type" value="Genomic_DNA"/>
</dbReference>
<dbReference type="KEGG" id="omr:OXIME_001613"/>
<evidence type="ECO:0000256" key="9">
    <source>
        <dbReference type="ARBA" id="ARBA00049535"/>
    </source>
</evidence>
<dbReference type="PANTHER" id="PTHR10210:SF32">
    <property type="entry name" value="RIBOSE-PHOSPHATE PYROPHOSPHOKINASE 2"/>
    <property type="match status" value="1"/>
</dbReference>
<evidence type="ECO:0000259" key="11">
    <source>
        <dbReference type="Pfam" id="PF00156"/>
    </source>
</evidence>
<dbReference type="GO" id="GO:0016301">
    <property type="term" value="F:kinase activity"/>
    <property type="evidence" value="ECO:0007669"/>
    <property type="project" value="UniProtKB-KW"/>
</dbReference>
<dbReference type="Pfam" id="PF13793">
    <property type="entry name" value="Pribosyltran_N"/>
    <property type="match status" value="1"/>
</dbReference>
<keyword evidence="14" id="KW-1185">Reference proteome</keyword>
<dbReference type="Gene3D" id="3.40.50.2020">
    <property type="match status" value="2"/>
</dbReference>
<keyword evidence="4" id="KW-0479">Metal-binding</keyword>
<evidence type="ECO:0000259" key="12">
    <source>
        <dbReference type="Pfam" id="PF13793"/>
    </source>
</evidence>
<evidence type="ECO:0000256" key="4">
    <source>
        <dbReference type="ARBA" id="ARBA00022723"/>
    </source>
</evidence>
<dbReference type="SUPFAM" id="SSF53271">
    <property type="entry name" value="PRTase-like"/>
    <property type="match status" value="1"/>
</dbReference>
<evidence type="ECO:0000256" key="6">
    <source>
        <dbReference type="ARBA" id="ARBA00022741"/>
    </source>
</evidence>
<evidence type="ECO:0000256" key="10">
    <source>
        <dbReference type="RuleBase" id="RU004324"/>
    </source>
</evidence>
<dbReference type="GO" id="GO:0006015">
    <property type="term" value="P:5-phosphoribose 1-diphosphate biosynthetic process"/>
    <property type="evidence" value="ECO:0007669"/>
    <property type="project" value="TreeGrafter"/>
</dbReference>
<evidence type="ECO:0000256" key="5">
    <source>
        <dbReference type="ARBA" id="ARBA00022727"/>
    </source>
</evidence>
<dbReference type="EC" id="2.7.6.1" evidence="1"/>
<dbReference type="AlphaFoldDB" id="A0AAX4NI37"/>
<evidence type="ECO:0000256" key="2">
    <source>
        <dbReference type="ARBA" id="ARBA00022490"/>
    </source>
</evidence>
<name>A0AAX4NI37_9ARCH</name>
<evidence type="ECO:0000256" key="1">
    <source>
        <dbReference type="ARBA" id="ARBA00013247"/>
    </source>
</evidence>